<proteinExistence type="predicted"/>
<accession>D7FY44</accession>
<organism evidence="2 3">
    <name type="scientific">Ectocarpus siliculosus</name>
    <name type="common">Brown alga</name>
    <name type="synonym">Conferva siliculosa</name>
    <dbReference type="NCBI Taxonomy" id="2880"/>
    <lineage>
        <taxon>Eukaryota</taxon>
        <taxon>Sar</taxon>
        <taxon>Stramenopiles</taxon>
        <taxon>Ochrophyta</taxon>
        <taxon>PX clade</taxon>
        <taxon>Phaeophyceae</taxon>
        <taxon>Ectocarpales</taxon>
        <taxon>Ectocarpaceae</taxon>
        <taxon>Ectocarpus</taxon>
    </lineage>
</organism>
<evidence type="ECO:0000313" key="2">
    <source>
        <dbReference type="EMBL" id="CBJ32457.1"/>
    </source>
</evidence>
<evidence type="ECO:0000313" key="3">
    <source>
        <dbReference type="Proteomes" id="UP000002630"/>
    </source>
</evidence>
<feature type="region of interest" description="Disordered" evidence="1">
    <location>
        <begin position="98"/>
        <end position="122"/>
    </location>
</feature>
<reference evidence="2 3" key="1">
    <citation type="journal article" date="2010" name="Nature">
        <title>The Ectocarpus genome and the independent evolution of multicellularity in brown algae.</title>
        <authorList>
            <person name="Cock J.M."/>
            <person name="Sterck L."/>
            <person name="Rouze P."/>
            <person name="Scornet D."/>
            <person name="Allen A.E."/>
            <person name="Amoutzias G."/>
            <person name="Anthouard V."/>
            <person name="Artiguenave F."/>
            <person name="Aury J.M."/>
            <person name="Badger J.H."/>
            <person name="Beszteri B."/>
            <person name="Billiau K."/>
            <person name="Bonnet E."/>
            <person name="Bothwell J.H."/>
            <person name="Bowler C."/>
            <person name="Boyen C."/>
            <person name="Brownlee C."/>
            <person name="Carrano C.J."/>
            <person name="Charrier B."/>
            <person name="Cho G.Y."/>
            <person name="Coelho S.M."/>
            <person name="Collen J."/>
            <person name="Corre E."/>
            <person name="Da Silva C."/>
            <person name="Delage L."/>
            <person name="Delaroque N."/>
            <person name="Dittami S.M."/>
            <person name="Doulbeau S."/>
            <person name="Elias M."/>
            <person name="Farnham G."/>
            <person name="Gachon C.M."/>
            <person name="Gschloessl B."/>
            <person name="Heesch S."/>
            <person name="Jabbari K."/>
            <person name="Jubin C."/>
            <person name="Kawai H."/>
            <person name="Kimura K."/>
            <person name="Kloareg B."/>
            <person name="Kupper F.C."/>
            <person name="Lang D."/>
            <person name="Le Bail A."/>
            <person name="Leblanc C."/>
            <person name="Lerouge P."/>
            <person name="Lohr M."/>
            <person name="Lopez P.J."/>
            <person name="Martens C."/>
            <person name="Maumus F."/>
            <person name="Michel G."/>
            <person name="Miranda-Saavedra D."/>
            <person name="Morales J."/>
            <person name="Moreau H."/>
            <person name="Motomura T."/>
            <person name="Nagasato C."/>
            <person name="Napoli C.A."/>
            <person name="Nelson D.R."/>
            <person name="Nyvall-Collen P."/>
            <person name="Peters A.F."/>
            <person name="Pommier C."/>
            <person name="Potin P."/>
            <person name="Poulain J."/>
            <person name="Quesneville H."/>
            <person name="Read B."/>
            <person name="Rensing S.A."/>
            <person name="Ritter A."/>
            <person name="Rousvoal S."/>
            <person name="Samanta M."/>
            <person name="Samson G."/>
            <person name="Schroeder D.C."/>
            <person name="Segurens B."/>
            <person name="Strittmatter M."/>
            <person name="Tonon T."/>
            <person name="Tregear J.W."/>
            <person name="Valentin K."/>
            <person name="von Dassow P."/>
            <person name="Yamagishi T."/>
            <person name="Van de Peer Y."/>
            <person name="Wincker P."/>
        </authorList>
    </citation>
    <scope>NUCLEOTIDE SEQUENCE [LARGE SCALE GENOMIC DNA]</scope>
    <source>
        <strain evidence="3">Ec32 / CCAP1310/4</strain>
    </source>
</reference>
<dbReference type="AlphaFoldDB" id="D7FY44"/>
<dbReference type="EMBL" id="FN649760">
    <property type="protein sequence ID" value="CBJ32457.1"/>
    <property type="molecule type" value="Genomic_DNA"/>
</dbReference>
<keyword evidence="3" id="KW-1185">Reference proteome</keyword>
<sequence>MALIGKSLCQASLGRGKTRQDAARRGALLSPRSLYQTTLGCCTLKNFCIAKKQPGCHYQLRVPTLPGVSTSKNSARAQHDPFPMTGVSFWCTDEEGGNTSPADCTAEAGPLPPINSREERRRFHESSRFSRLLNPRLICRRRSYSVQ</sequence>
<dbReference type="InParanoid" id="D7FY44"/>
<dbReference type="Proteomes" id="UP000002630">
    <property type="component" value="Unassembled WGS sequence"/>
</dbReference>
<protein>
    <submittedName>
        <fullName evidence="2">Uncharacterized protein</fullName>
    </submittedName>
</protein>
<gene>
    <name evidence="2" type="ORF">Esi_0339_0034</name>
</gene>
<evidence type="ECO:0000256" key="1">
    <source>
        <dbReference type="SAM" id="MobiDB-lite"/>
    </source>
</evidence>
<name>D7FY44_ECTSI</name>